<dbReference type="SUPFAM" id="SSF56349">
    <property type="entry name" value="DNA breaking-rejoining enzymes"/>
    <property type="match status" value="1"/>
</dbReference>
<dbReference type="EMBL" id="ATAY01000098">
    <property type="protein sequence ID" value="EPR07738.1"/>
    <property type="molecule type" value="Genomic_DNA"/>
</dbReference>
<dbReference type="InterPro" id="IPR050090">
    <property type="entry name" value="Tyrosine_recombinase_XerCD"/>
</dbReference>
<evidence type="ECO:0000313" key="3">
    <source>
        <dbReference type="EMBL" id="EPR07738.1"/>
    </source>
</evidence>
<dbReference type="PROSITE" id="PS51898">
    <property type="entry name" value="TYR_RECOMBINASE"/>
    <property type="match status" value="1"/>
</dbReference>
<dbReference type="InterPro" id="IPR011010">
    <property type="entry name" value="DNA_brk_join_enz"/>
</dbReference>
<accession>U4QWS6</accession>
<gene>
    <name evidence="3" type="ORF">L323_19650</name>
</gene>
<dbReference type="CDD" id="cd01189">
    <property type="entry name" value="INT_ICEBs1_C_like"/>
    <property type="match status" value="1"/>
</dbReference>
<evidence type="ECO:0000256" key="1">
    <source>
        <dbReference type="ARBA" id="ARBA00023172"/>
    </source>
</evidence>
<dbReference type="Pfam" id="PF00589">
    <property type="entry name" value="Phage_integrase"/>
    <property type="match status" value="1"/>
</dbReference>
<organism evidence="3 4">
    <name type="scientific">Ruminiclostridium papyrosolvens C7</name>
    <dbReference type="NCBI Taxonomy" id="1330534"/>
    <lineage>
        <taxon>Bacteria</taxon>
        <taxon>Bacillati</taxon>
        <taxon>Bacillota</taxon>
        <taxon>Clostridia</taxon>
        <taxon>Eubacteriales</taxon>
        <taxon>Oscillospiraceae</taxon>
        <taxon>Ruminiclostridium</taxon>
    </lineage>
</organism>
<dbReference type="AlphaFoldDB" id="U4QWS6"/>
<feature type="domain" description="Tyr recombinase" evidence="2">
    <location>
        <begin position="8"/>
        <end position="192"/>
    </location>
</feature>
<evidence type="ECO:0000313" key="4">
    <source>
        <dbReference type="Proteomes" id="UP000016860"/>
    </source>
</evidence>
<name>U4QWS6_9FIRM</name>
<dbReference type="STRING" id="1330534.L323_19650"/>
<dbReference type="GO" id="GO:0003677">
    <property type="term" value="F:DNA binding"/>
    <property type="evidence" value="ECO:0007669"/>
    <property type="project" value="InterPro"/>
</dbReference>
<dbReference type="Gene3D" id="1.10.443.10">
    <property type="entry name" value="Intergrase catalytic core"/>
    <property type="match status" value="1"/>
</dbReference>
<dbReference type="PANTHER" id="PTHR30349">
    <property type="entry name" value="PHAGE INTEGRASE-RELATED"/>
    <property type="match status" value="1"/>
</dbReference>
<dbReference type="GO" id="GO:0015074">
    <property type="term" value="P:DNA integration"/>
    <property type="evidence" value="ECO:0007669"/>
    <property type="project" value="InterPro"/>
</dbReference>
<sequence>MPKDTDKYEYYIYDENEFNALLDVVTGTKEEIPILLAGLCGLRASEIMGLTWNDINFDTHIINVRKVKVHVNGEVISKTTKTRTSYRSIKAPAYVIERLTINKNVDFVYPRKNGAAEHGGNYGKRFTRKLKNAGLPHTRFHDLRHFNATMMLKKGISDKESAERLGHSDTNMTKKYQHVLNNMKNRPADVLDTIVRKSDVKKDVK</sequence>
<dbReference type="PANTHER" id="PTHR30349:SF64">
    <property type="entry name" value="PROPHAGE INTEGRASE INTD-RELATED"/>
    <property type="match status" value="1"/>
</dbReference>
<comment type="caution">
    <text evidence="3">The sequence shown here is derived from an EMBL/GenBank/DDBJ whole genome shotgun (WGS) entry which is preliminary data.</text>
</comment>
<proteinExistence type="predicted"/>
<keyword evidence="1" id="KW-0233">DNA recombination</keyword>
<dbReference type="GO" id="GO:0006310">
    <property type="term" value="P:DNA recombination"/>
    <property type="evidence" value="ECO:0007669"/>
    <property type="project" value="UniProtKB-KW"/>
</dbReference>
<dbReference type="PATRIC" id="fig|1330534.3.peg.3902"/>
<dbReference type="Proteomes" id="UP000016860">
    <property type="component" value="Unassembled WGS sequence"/>
</dbReference>
<dbReference type="InterPro" id="IPR002104">
    <property type="entry name" value="Integrase_catalytic"/>
</dbReference>
<protein>
    <recommendedName>
        <fullName evidence="2">Tyr recombinase domain-containing protein</fullName>
    </recommendedName>
</protein>
<reference evidence="3 4" key="1">
    <citation type="journal article" date="2013" name="Genome Announc.">
        <title>Draft Genome Sequence of the Cellulolytic Bacterium Clostridium papyrosolvens C7 (ATCC 700395).</title>
        <authorList>
            <person name="Zepeda V."/>
            <person name="Dassa B."/>
            <person name="Borovok I."/>
            <person name="Lamed R."/>
            <person name="Bayer E.A."/>
            <person name="Cate J.H."/>
        </authorList>
    </citation>
    <scope>NUCLEOTIDE SEQUENCE [LARGE SCALE GENOMIC DNA]</scope>
    <source>
        <strain evidence="3 4">C7</strain>
    </source>
</reference>
<dbReference type="InterPro" id="IPR013762">
    <property type="entry name" value="Integrase-like_cat_sf"/>
</dbReference>
<evidence type="ECO:0000259" key="2">
    <source>
        <dbReference type="PROSITE" id="PS51898"/>
    </source>
</evidence>
<dbReference type="RefSeq" id="WP_020817282.1">
    <property type="nucleotide sequence ID" value="NZ_ATAY01000098.1"/>
</dbReference>